<dbReference type="AlphaFoldDB" id="A0A5M6D7Q9"/>
<sequence>MKRPSTASAGLNFLSQGYTIELSQMAVGPFMRYFERNKPGFELAVAYESEMAIIKPIKTNTEVPSVKTSLKASLQRAGFNLGNTFFKPGISPVN</sequence>
<evidence type="ECO:0000313" key="1">
    <source>
        <dbReference type="EMBL" id="KAA5542520.1"/>
    </source>
</evidence>
<accession>A0A5M6D7Q9</accession>
<protein>
    <submittedName>
        <fullName evidence="1">Uncharacterized protein</fullName>
    </submittedName>
</protein>
<dbReference type="RefSeq" id="WP_150090862.1">
    <property type="nucleotide sequence ID" value="NZ_VWSF01000017.1"/>
</dbReference>
<keyword evidence="2" id="KW-1185">Reference proteome</keyword>
<proteinExistence type="predicted"/>
<comment type="caution">
    <text evidence="1">The sequence shown here is derived from an EMBL/GenBank/DDBJ whole genome shotgun (WGS) entry which is preliminary data.</text>
</comment>
<dbReference type="EMBL" id="VWSF01000017">
    <property type="protein sequence ID" value="KAA5542520.1"/>
    <property type="molecule type" value="Genomic_DNA"/>
</dbReference>
<dbReference type="Proteomes" id="UP000323426">
    <property type="component" value="Unassembled WGS sequence"/>
</dbReference>
<name>A0A5M6D7Q9_9BACT</name>
<evidence type="ECO:0000313" key="2">
    <source>
        <dbReference type="Proteomes" id="UP000323426"/>
    </source>
</evidence>
<gene>
    <name evidence="1" type="ORF">F0145_18930</name>
</gene>
<organism evidence="1 2">
    <name type="scientific">Adhaeribacter rhizoryzae</name>
    <dbReference type="NCBI Taxonomy" id="2607907"/>
    <lineage>
        <taxon>Bacteria</taxon>
        <taxon>Pseudomonadati</taxon>
        <taxon>Bacteroidota</taxon>
        <taxon>Cytophagia</taxon>
        <taxon>Cytophagales</taxon>
        <taxon>Hymenobacteraceae</taxon>
        <taxon>Adhaeribacter</taxon>
    </lineage>
</organism>
<reference evidence="1 2" key="1">
    <citation type="submission" date="2019-09" db="EMBL/GenBank/DDBJ databases">
        <title>Genome sequence and assembly of Adhaeribacter sp.</title>
        <authorList>
            <person name="Chhetri G."/>
        </authorList>
    </citation>
    <scope>NUCLEOTIDE SEQUENCE [LARGE SCALE GENOMIC DNA]</scope>
    <source>
        <strain evidence="1 2">DK36</strain>
    </source>
</reference>